<evidence type="ECO:0000313" key="3">
    <source>
        <dbReference type="Proteomes" id="UP001138751"/>
    </source>
</evidence>
<keyword evidence="3" id="KW-1185">Reference proteome</keyword>
<protein>
    <submittedName>
        <fullName evidence="2">Uncharacterized protein</fullName>
    </submittedName>
</protein>
<name>A0A9X9X482_9PROT</name>
<organism evidence="2 3">
    <name type="scientific">Neoroseomonas soli</name>
    <dbReference type="NCBI Taxonomy" id="1081025"/>
    <lineage>
        <taxon>Bacteria</taxon>
        <taxon>Pseudomonadati</taxon>
        <taxon>Pseudomonadota</taxon>
        <taxon>Alphaproteobacteria</taxon>
        <taxon>Acetobacterales</taxon>
        <taxon>Acetobacteraceae</taxon>
        <taxon>Neoroseomonas</taxon>
    </lineage>
</organism>
<sequence>MSRLPPFILPSPLPGEPPPAWALQGEILAITPMPAFQAILADLPAPPSVQPAEEWFLVPGTFTVTAGSVVDAAAPAAEAPPDTTDAGPAPSRGFLVVAAAMPDPVQAAQAPMPPATAPAGSVPAAPTGDPDAPAGTPTEEVAGPPAHRVPEDAFPTIEELDAILAAHAGPPPVPDLATRAEVVAALGLDPGIAEDPDLFLATLAGLAPAEAEPVPEEPLNEPETTAWPWPALGGDWALA</sequence>
<dbReference type="AlphaFoldDB" id="A0A9X9X482"/>
<proteinExistence type="predicted"/>
<accession>A0A9X9X482</accession>
<evidence type="ECO:0000256" key="1">
    <source>
        <dbReference type="SAM" id="MobiDB-lite"/>
    </source>
</evidence>
<evidence type="ECO:0000313" key="2">
    <source>
        <dbReference type="EMBL" id="MBR0674211.1"/>
    </source>
</evidence>
<comment type="caution">
    <text evidence="2">The sequence shown here is derived from an EMBL/GenBank/DDBJ whole genome shotgun (WGS) entry which is preliminary data.</text>
</comment>
<reference evidence="2" key="2">
    <citation type="journal article" date="2021" name="Syst. Appl. Microbiol.">
        <title>Roseomonas hellenica sp. nov., isolated from roots of wild-growing Alkanna tinctoria.</title>
        <authorList>
            <person name="Rat A."/>
            <person name="Naranjo H.D."/>
            <person name="Lebbe L."/>
            <person name="Cnockaert M."/>
            <person name="Krigas N."/>
            <person name="Grigoriadou K."/>
            <person name="Maloupa E."/>
            <person name="Willems A."/>
        </authorList>
    </citation>
    <scope>NUCLEOTIDE SEQUENCE</scope>
    <source>
        <strain evidence="2">LMG 31231</strain>
    </source>
</reference>
<feature type="compositionally biased region" description="Low complexity" evidence="1">
    <location>
        <begin position="117"/>
        <end position="138"/>
    </location>
</feature>
<feature type="region of interest" description="Disordered" evidence="1">
    <location>
        <begin position="107"/>
        <end position="148"/>
    </location>
</feature>
<dbReference type="Proteomes" id="UP001138751">
    <property type="component" value="Unassembled WGS sequence"/>
</dbReference>
<feature type="region of interest" description="Disordered" evidence="1">
    <location>
        <begin position="212"/>
        <end position="232"/>
    </location>
</feature>
<reference evidence="2" key="1">
    <citation type="submission" date="2020-01" db="EMBL/GenBank/DDBJ databases">
        <authorList>
            <person name="Rat A."/>
        </authorList>
    </citation>
    <scope>NUCLEOTIDE SEQUENCE</scope>
    <source>
        <strain evidence="2">LMG 31231</strain>
    </source>
</reference>
<dbReference type="EMBL" id="JAAEDM010000125">
    <property type="protein sequence ID" value="MBR0674211.1"/>
    <property type="molecule type" value="Genomic_DNA"/>
</dbReference>
<gene>
    <name evidence="2" type="ORF">GXW76_23770</name>
</gene>
<dbReference type="RefSeq" id="WP_211864636.1">
    <property type="nucleotide sequence ID" value="NZ_JAAEDM010000125.1"/>
</dbReference>